<dbReference type="Proteomes" id="UP001333110">
    <property type="component" value="Unassembled WGS sequence"/>
</dbReference>
<evidence type="ECO:0000256" key="1">
    <source>
        <dbReference type="SAM" id="MobiDB-lite"/>
    </source>
</evidence>
<evidence type="ECO:0000313" key="2">
    <source>
        <dbReference type="EMBL" id="KAK4831879.1"/>
    </source>
</evidence>
<dbReference type="AlphaFoldDB" id="A0AAN7NX05"/>
<gene>
    <name evidence="2" type="ORF">QYF61_019891</name>
</gene>
<dbReference type="EMBL" id="JAUNZN010000001">
    <property type="protein sequence ID" value="KAK4831879.1"/>
    <property type="molecule type" value="Genomic_DNA"/>
</dbReference>
<keyword evidence="3" id="KW-1185">Reference proteome</keyword>
<accession>A0AAN7NX05</accession>
<evidence type="ECO:0000313" key="3">
    <source>
        <dbReference type="Proteomes" id="UP001333110"/>
    </source>
</evidence>
<organism evidence="2 3">
    <name type="scientific">Mycteria americana</name>
    <name type="common">Wood stork</name>
    <dbReference type="NCBI Taxonomy" id="33587"/>
    <lineage>
        <taxon>Eukaryota</taxon>
        <taxon>Metazoa</taxon>
        <taxon>Chordata</taxon>
        <taxon>Craniata</taxon>
        <taxon>Vertebrata</taxon>
        <taxon>Euteleostomi</taxon>
        <taxon>Archelosauria</taxon>
        <taxon>Archosauria</taxon>
        <taxon>Dinosauria</taxon>
        <taxon>Saurischia</taxon>
        <taxon>Theropoda</taxon>
        <taxon>Coelurosauria</taxon>
        <taxon>Aves</taxon>
        <taxon>Neognathae</taxon>
        <taxon>Neoaves</taxon>
        <taxon>Aequornithes</taxon>
        <taxon>Ciconiiformes</taxon>
        <taxon>Ciconiidae</taxon>
        <taxon>Mycteria</taxon>
    </lineage>
</organism>
<proteinExistence type="predicted"/>
<comment type="caution">
    <text evidence="2">The sequence shown here is derived from an EMBL/GenBank/DDBJ whole genome shotgun (WGS) entry which is preliminary data.</text>
</comment>
<feature type="region of interest" description="Disordered" evidence="1">
    <location>
        <begin position="19"/>
        <end position="44"/>
    </location>
</feature>
<sequence>MGWEAALLKRTWGGVLVGGDHEPAACPGSKESQQHPGLSEQEKSQETQIKSKYYIQIWAPHCKENIDELEGVQWKASEMVRGWRTHPVTSRARSGWRRYGFRSIHPAQLKHLPNHVPLTWTSDETTIQVLKEPRDQVKRENSKSARLDKKIVSERERKGRKMRTLRINLSPVLTWQDKEHDRNMLLPEVLVPVCCRAAKIRKVHFQPLCTALSKLLPETTNCTSPL</sequence>
<reference evidence="2 3" key="1">
    <citation type="journal article" date="2023" name="J. Hered.">
        <title>Chromosome-level genome of the wood stork (Mycteria americana) provides insight into avian chromosome evolution.</title>
        <authorList>
            <person name="Flamio R. Jr."/>
            <person name="Ramstad K.M."/>
        </authorList>
    </citation>
    <scope>NUCLEOTIDE SEQUENCE [LARGE SCALE GENOMIC DNA]</scope>
    <source>
        <strain evidence="2">JAX WOST 10</strain>
    </source>
</reference>
<name>A0AAN7NX05_MYCAM</name>
<protein>
    <submittedName>
        <fullName evidence="2">Uncharacterized protein</fullName>
    </submittedName>
</protein>